<evidence type="ECO:0000259" key="2">
    <source>
        <dbReference type="Pfam" id="PF12850"/>
    </source>
</evidence>
<dbReference type="GO" id="GO:0016791">
    <property type="term" value="F:phosphatase activity"/>
    <property type="evidence" value="ECO:0007669"/>
    <property type="project" value="TreeGrafter"/>
</dbReference>
<dbReference type="SUPFAM" id="SSF56300">
    <property type="entry name" value="Metallo-dependent phosphatases"/>
    <property type="match status" value="1"/>
</dbReference>
<evidence type="ECO:0000256" key="1">
    <source>
        <dbReference type="ARBA" id="ARBA00008950"/>
    </source>
</evidence>
<dbReference type="Proteomes" id="UP000193224">
    <property type="component" value="Unassembled WGS sequence"/>
</dbReference>
<dbReference type="AlphaFoldDB" id="A0A1X7BNI2"/>
<organism evidence="3 4">
    <name type="scientific">Roseovarius aestuarii</name>
    <dbReference type="NCBI Taxonomy" id="475083"/>
    <lineage>
        <taxon>Bacteria</taxon>
        <taxon>Pseudomonadati</taxon>
        <taxon>Pseudomonadota</taxon>
        <taxon>Alphaproteobacteria</taxon>
        <taxon>Rhodobacterales</taxon>
        <taxon>Roseobacteraceae</taxon>
        <taxon>Roseovarius</taxon>
    </lineage>
</organism>
<dbReference type="EMBL" id="FWXB01000002">
    <property type="protein sequence ID" value="SMC11114.1"/>
    <property type="molecule type" value="Genomic_DNA"/>
</dbReference>
<dbReference type="Pfam" id="PF12850">
    <property type="entry name" value="Metallophos_2"/>
    <property type="match status" value="1"/>
</dbReference>
<dbReference type="PANTHER" id="PTHR42850:SF2">
    <property type="entry name" value="BLL5683 PROTEIN"/>
    <property type="match status" value="1"/>
</dbReference>
<dbReference type="InterPro" id="IPR024654">
    <property type="entry name" value="Calcineurin-like_PHP_lpxH"/>
</dbReference>
<accession>A0A1X7BNI2</accession>
<keyword evidence="4" id="KW-1185">Reference proteome</keyword>
<dbReference type="RefSeq" id="WP_085799177.1">
    <property type="nucleotide sequence ID" value="NZ_FWXB01000002.1"/>
</dbReference>
<proteinExistence type="inferred from homology"/>
<feature type="domain" description="Calcineurin-like phosphoesterase" evidence="2">
    <location>
        <begin position="23"/>
        <end position="216"/>
    </location>
</feature>
<reference evidence="3 4" key="1">
    <citation type="submission" date="2017-03" db="EMBL/GenBank/DDBJ databases">
        <authorList>
            <person name="Afonso C.L."/>
            <person name="Miller P.J."/>
            <person name="Scott M.A."/>
            <person name="Spackman E."/>
            <person name="Goraichik I."/>
            <person name="Dimitrov K.M."/>
            <person name="Suarez D.L."/>
            <person name="Swayne D.E."/>
        </authorList>
    </citation>
    <scope>NUCLEOTIDE SEQUENCE [LARGE SCALE GENOMIC DNA]</scope>
    <source>
        <strain evidence="3 4">CECT 7745</strain>
    </source>
</reference>
<dbReference type="Gene3D" id="3.60.21.10">
    <property type="match status" value="1"/>
</dbReference>
<comment type="similarity">
    <text evidence="1">Belongs to the metallophosphoesterase superfamily. YfcE family.</text>
</comment>
<dbReference type="PIRSF" id="PIRSF000883">
    <property type="entry name" value="Pesterase_MJ0912"/>
    <property type="match status" value="1"/>
</dbReference>
<dbReference type="GO" id="GO:0005737">
    <property type="term" value="C:cytoplasm"/>
    <property type="evidence" value="ECO:0007669"/>
    <property type="project" value="TreeGrafter"/>
</dbReference>
<evidence type="ECO:0000313" key="4">
    <source>
        <dbReference type="Proteomes" id="UP000193224"/>
    </source>
</evidence>
<dbReference type="CDD" id="cd00838">
    <property type="entry name" value="MPP_superfamily"/>
    <property type="match status" value="1"/>
</dbReference>
<protein>
    <submittedName>
        <fullName evidence="3">Calcineurin-like phosphoesterase superfamily domain protein</fullName>
    </submittedName>
</protein>
<dbReference type="PANTHER" id="PTHR42850">
    <property type="entry name" value="METALLOPHOSPHOESTERASE"/>
    <property type="match status" value="1"/>
</dbReference>
<sequence length="272" mass="28697">MSVQDLGSLDGQVLLFGGPYSNLAATRALLKKAQDLGAAADHMICTGDTVAYCADAAETVTAIRGAGCPVVAGNCEKQLASNAMDCGCGFEAGSTCDLLSAGWYAVADKTIGGDDRAWMKGLPDIVTFRHHGRRAAVIHGGVTDISRFLWQVSPEAAFVEEIGCLRDQVGQVDMVVAGHCGIAFQRRIGSVDWINAGAIGLPPNDGKPQTRYALLEAGRAEIRNLSYDHEAAATQMETCGLTQGYHNALRTGYWPSEEVLPLALRRAAVASG</sequence>
<dbReference type="InterPro" id="IPR011152">
    <property type="entry name" value="Pesterase_MJ0912"/>
</dbReference>
<evidence type="ECO:0000313" key="3">
    <source>
        <dbReference type="EMBL" id="SMC11114.1"/>
    </source>
</evidence>
<gene>
    <name evidence="3" type="ORF">ROA7745_00923</name>
</gene>
<dbReference type="InterPro" id="IPR029052">
    <property type="entry name" value="Metallo-depent_PP-like"/>
</dbReference>
<name>A0A1X7BNI2_9RHOB</name>
<dbReference type="InterPro" id="IPR050126">
    <property type="entry name" value="Ap4A_hydrolase"/>
</dbReference>
<dbReference type="OrthoDB" id="9813918at2"/>